<evidence type="ECO:0000313" key="2">
    <source>
        <dbReference type="Proteomes" id="UP000075880"/>
    </source>
</evidence>
<accession>A0AAG5CXP6</accession>
<dbReference type="EnsemblMetazoa" id="ENSAATROPT003815">
    <property type="protein sequence ID" value="ENSAATROPP003662"/>
    <property type="gene ID" value="ENSAATROPG003014"/>
</dbReference>
<name>A0AAG5CXP6_ANOAO</name>
<dbReference type="Proteomes" id="UP000075880">
    <property type="component" value="Unassembled WGS sequence"/>
</dbReference>
<proteinExistence type="predicted"/>
<reference evidence="1" key="1">
    <citation type="submission" date="2024-04" db="UniProtKB">
        <authorList>
            <consortium name="EnsemblMetazoa"/>
        </authorList>
    </citation>
    <scope>IDENTIFICATION</scope>
    <source>
        <strain evidence="1">EBRO</strain>
    </source>
</reference>
<sequence>HFVRICSSPLVLSEAFAKWPYTGHERSDGFAGSKRSGAFYPFARTDTPSFSECVGLSSRGVFKRKKRARKETLRTVRSPFLCDVSNGRTREENSIGPLPGRCVLFVQFGEMVIDEEGNQI</sequence>
<keyword evidence="2" id="KW-1185">Reference proteome</keyword>
<protein>
    <submittedName>
        <fullName evidence="1">Uncharacterized protein</fullName>
    </submittedName>
</protein>
<organism evidence="1 2">
    <name type="scientific">Anopheles atroparvus</name>
    <name type="common">European mosquito</name>
    <dbReference type="NCBI Taxonomy" id="41427"/>
    <lineage>
        <taxon>Eukaryota</taxon>
        <taxon>Metazoa</taxon>
        <taxon>Ecdysozoa</taxon>
        <taxon>Arthropoda</taxon>
        <taxon>Hexapoda</taxon>
        <taxon>Insecta</taxon>
        <taxon>Pterygota</taxon>
        <taxon>Neoptera</taxon>
        <taxon>Endopterygota</taxon>
        <taxon>Diptera</taxon>
        <taxon>Nematocera</taxon>
        <taxon>Culicoidea</taxon>
        <taxon>Culicidae</taxon>
        <taxon>Anophelinae</taxon>
        <taxon>Anopheles</taxon>
    </lineage>
</organism>
<dbReference type="AlphaFoldDB" id="A0AAG5CXP6"/>
<evidence type="ECO:0000313" key="1">
    <source>
        <dbReference type="EnsemblMetazoa" id="ENSAATROPP003662"/>
    </source>
</evidence>